<dbReference type="EMBL" id="BAABRI010000003">
    <property type="protein sequence ID" value="GAA5481422.1"/>
    <property type="molecule type" value="Genomic_DNA"/>
</dbReference>
<dbReference type="Pfam" id="PF06439">
    <property type="entry name" value="3keto-disac_hyd"/>
    <property type="match status" value="1"/>
</dbReference>
<evidence type="ECO:0000256" key="1">
    <source>
        <dbReference type="SAM" id="MobiDB-lite"/>
    </source>
</evidence>
<sequence>MKPRSIAAVFVLPALVSPLFADGAFYGDPPDATHPWAIHDMNRPQPPRVEPGTFSTQQQPGTPPSDATILFDGTSASLSRWEADKNPPETTQWVARDGALQCVPGSGMIRTKEQFGDCQLHVEWASPTRIEGNSQGRGNSGVFLMGEVEVQVLNNYDNPTYSDGFAGSVYGVNPPMANALRKPGEWQYYDIVFRRPVYEGDQLVDPGYLTVFCNGVLLQDHTPLEGGGGHRTRSHDRPFPETGPLKLQDHGNPVRFRNIWIRPLPKRAIEGGDTSVMSPEATTAKRHEIAAGIRDQAADLKGKDKLLHLLESLCYEQDAAAEKEAAKMVGAFASNLKRTPDDKLESMKGDVLQVNGALQYLAHFDIAKFDETDDIQKLVKDREWDK</sequence>
<keyword evidence="5" id="KW-1185">Reference proteome</keyword>
<dbReference type="Gene3D" id="2.60.120.560">
    <property type="entry name" value="Exo-inulinase, domain 1"/>
    <property type="match status" value="1"/>
</dbReference>
<comment type="caution">
    <text evidence="4">The sequence shown here is derived from an EMBL/GenBank/DDBJ whole genome shotgun (WGS) entry which is preliminary data.</text>
</comment>
<reference evidence="4 5" key="1">
    <citation type="submission" date="2024-02" db="EMBL/GenBank/DDBJ databases">
        <title>Haloferula sargassicola NBRC 104335.</title>
        <authorList>
            <person name="Ichikawa N."/>
            <person name="Katano-Makiyama Y."/>
            <person name="Hidaka K."/>
        </authorList>
    </citation>
    <scope>NUCLEOTIDE SEQUENCE [LARGE SCALE GENOMIC DNA]</scope>
    <source>
        <strain evidence="4 5">NBRC 104335</strain>
    </source>
</reference>
<evidence type="ECO:0000256" key="2">
    <source>
        <dbReference type="SAM" id="SignalP"/>
    </source>
</evidence>
<gene>
    <name evidence="4" type="ORF">Hsar01_00631</name>
</gene>
<feature type="chain" id="PRO_5045865077" description="3-keto-alpha-glucoside-1,2-lyase/3-keto-2-hydroxy-glucal hydratase domain-containing protein" evidence="2">
    <location>
        <begin position="22"/>
        <end position="386"/>
    </location>
</feature>
<organism evidence="4 5">
    <name type="scientific">Haloferula sargassicola</name>
    <dbReference type="NCBI Taxonomy" id="490096"/>
    <lineage>
        <taxon>Bacteria</taxon>
        <taxon>Pseudomonadati</taxon>
        <taxon>Verrucomicrobiota</taxon>
        <taxon>Verrucomicrobiia</taxon>
        <taxon>Verrucomicrobiales</taxon>
        <taxon>Verrucomicrobiaceae</taxon>
        <taxon>Haloferula</taxon>
    </lineage>
</organism>
<evidence type="ECO:0000313" key="5">
    <source>
        <dbReference type="Proteomes" id="UP001476282"/>
    </source>
</evidence>
<feature type="region of interest" description="Disordered" evidence="1">
    <location>
        <begin position="40"/>
        <end position="67"/>
    </location>
</feature>
<dbReference type="RefSeq" id="WP_353565574.1">
    <property type="nucleotide sequence ID" value="NZ_BAABRI010000003.1"/>
</dbReference>
<dbReference type="Proteomes" id="UP001476282">
    <property type="component" value="Unassembled WGS sequence"/>
</dbReference>
<feature type="domain" description="3-keto-alpha-glucoside-1,2-lyase/3-keto-2-hydroxy-glucal hydratase" evidence="3">
    <location>
        <begin position="67"/>
        <end position="262"/>
    </location>
</feature>
<evidence type="ECO:0000313" key="4">
    <source>
        <dbReference type="EMBL" id="GAA5481422.1"/>
    </source>
</evidence>
<name>A0ABP9UJ57_9BACT</name>
<proteinExistence type="predicted"/>
<keyword evidence="2" id="KW-0732">Signal</keyword>
<dbReference type="InterPro" id="IPR010496">
    <property type="entry name" value="AL/BT2_dom"/>
</dbReference>
<protein>
    <recommendedName>
        <fullName evidence="3">3-keto-alpha-glucoside-1,2-lyase/3-keto-2-hydroxy-glucal hydratase domain-containing protein</fullName>
    </recommendedName>
</protein>
<accession>A0ABP9UJ57</accession>
<evidence type="ECO:0000259" key="3">
    <source>
        <dbReference type="Pfam" id="PF06439"/>
    </source>
</evidence>
<feature type="signal peptide" evidence="2">
    <location>
        <begin position="1"/>
        <end position="21"/>
    </location>
</feature>